<dbReference type="CTD" id="20326925"/>
<sequence>MEEELKYKISMLKHRKALRPDDLYPAPFKESEEFLMAYLSLIVWRMLDAALLYSPNGKNTVSGRKSVEEDLPASEHTELAATPMSCIQKLDELKKEMQELVAKEDTLRNQLRSYNKDTAELSQSQLKRQVEKIVNELHDRLSQTAKYTVIHKRS</sequence>
<proteinExistence type="predicted"/>
<dbReference type="KEGG" id="ovi:T265_12757"/>
<gene>
    <name evidence="2" type="ORF">T265_12757</name>
</gene>
<dbReference type="EMBL" id="KL596631">
    <property type="protein sequence ID" value="KER32794.1"/>
    <property type="molecule type" value="Genomic_DNA"/>
</dbReference>
<keyword evidence="3" id="KW-1185">Reference proteome</keyword>
<protein>
    <submittedName>
        <fullName evidence="2">Uncharacterized protein</fullName>
    </submittedName>
</protein>
<dbReference type="OrthoDB" id="10250282at2759"/>
<evidence type="ECO:0000256" key="1">
    <source>
        <dbReference type="SAM" id="Coils"/>
    </source>
</evidence>
<dbReference type="STRING" id="6198.A0A075AJ55"/>
<accession>A0A075AJ55</accession>
<dbReference type="Proteomes" id="UP000054324">
    <property type="component" value="Unassembled WGS sequence"/>
</dbReference>
<evidence type="ECO:0000313" key="2">
    <source>
        <dbReference type="EMBL" id="KER32794.1"/>
    </source>
</evidence>
<reference evidence="2 3" key="1">
    <citation type="submission" date="2013-11" db="EMBL/GenBank/DDBJ databases">
        <title>Opisthorchis viverrini - life in the bile duct.</title>
        <authorList>
            <person name="Young N.D."/>
            <person name="Nagarajan N."/>
            <person name="Lin S.J."/>
            <person name="Korhonen P.K."/>
            <person name="Jex A.R."/>
            <person name="Hall R.S."/>
            <person name="Safavi-Hemami H."/>
            <person name="Kaewkong W."/>
            <person name="Bertrand D."/>
            <person name="Gao S."/>
            <person name="Seet Q."/>
            <person name="Wongkham S."/>
            <person name="Teh B.T."/>
            <person name="Wongkham C."/>
            <person name="Intapan P.M."/>
            <person name="Maleewong W."/>
            <person name="Yang X."/>
            <person name="Hu M."/>
            <person name="Wang Z."/>
            <person name="Hofmann A."/>
            <person name="Sternberg P.W."/>
            <person name="Tan P."/>
            <person name="Wang J."/>
            <person name="Gasser R.B."/>
        </authorList>
    </citation>
    <scope>NUCLEOTIDE SEQUENCE [LARGE SCALE GENOMIC DNA]</scope>
</reference>
<dbReference type="RefSeq" id="XP_009163544.1">
    <property type="nucleotide sequence ID" value="XM_009165280.1"/>
</dbReference>
<dbReference type="AlphaFoldDB" id="A0A075AJ55"/>
<organism evidence="2 3">
    <name type="scientific">Opisthorchis viverrini</name>
    <name type="common">Southeast Asian liver fluke</name>
    <dbReference type="NCBI Taxonomy" id="6198"/>
    <lineage>
        <taxon>Eukaryota</taxon>
        <taxon>Metazoa</taxon>
        <taxon>Spiralia</taxon>
        <taxon>Lophotrochozoa</taxon>
        <taxon>Platyhelminthes</taxon>
        <taxon>Trematoda</taxon>
        <taxon>Digenea</taxon>
        <taxon>Opisthorchiida</taxon>
        <taxon>Opisthorchiata</taxon>
        <taxon>Opisthorchiidae</taxon>
        <taxon>Opisthorchis</taxon>
    </lineage>
</organism>
<feature type="non-terminal residue" evidence="2">
    <location>
        <position position="154"/>
    </location>
</feature>
<keyword evidence="1" id="KW-0175">Coiled coil</keyword>
<dbReference type="GeneID" id="20326925"/>
<name>A0A075AJ55_OPIVI</name>
<evidence type="ECO:0000313" key="3">
    <source>
        <dbReference type="Proteomes" id="UP000054324"/>
    </source>
</evidence>
<feature type="coiled-coil region" evidence="1">
    <location>
        <begin position="90"/>
        <end position="117"/>
    </location>
</feature>